<dbReference type="Pfam" id="PF13637">
    <property type="entry name" value="Ank_4"/>
    <property type="match status" value="1"/>
</dbReference>
<dbReference type="SUPFAM" id="SSF48403">
    <property type="entry name" value="Ankyrin repeat"/>
    <property type="match status" value="1"/>
</dbReference>
<gene>
    <name evidence="4" type="ORF">J6377_06290</name>
</gene>
<proteinExistence type="predicted"/>
<evidence type="ECO:0000256" key="3">
    <source>
        <dbReference type="PROSITE-ProRule" id="PRU00023"/>
    </source>
</evidence>
<accession>A0AAW4JUM8</accession>
<dbReference type="SMART" id="SM00248">
    <property type="entry name" value="ANK"/>
    <property type="match status" value="7"/>
</dbReference>
<evidence type="ECO:0000313" key="5">
    <source>
        <dbReference type="Proteomes" id="UP000670463"/>
    </source>
</evidence>
<sequence>MSRNFLIDSFQSTKDGSKCGINPMSKKSKTFWNKLFVILAMALLTWELRADSFELNGEYTDLFKAVRRGKLEELEPLVESFIAQGKNISDALNEPYPSGLRTHKQNLLHEACKWDRLEIIEYLISKGLDVNAKDELGLTPLMIAVSTKHRYYNKDSNSVTTSSISSEKIRYLLLKGADPLAKSKSGMTLLHYAAYRGLDWFVEDLIAAKMDPNASDQNGWTPLHSATSGGHKNTVEILIRKGGNPKVKSEEGYTLIHIAAGHGGANLDLIPFLIQNGANINAKLFDNGETPLHIAVNKNDPQIIRLLLANGALPNIYDSGREKNTPLHIAVTFNFIECAKILLEYGADPNIKDGFNKESAAELAKRMGHRQHMSDLFKNK</sequence>
<dbReference type="PROSITE" id="PS50088">
    <property type="entry name" value="ANK_REPEAT"/>
    <property type="match status" value="6"/>
</dbReference>
<evidence type="ECO:0000256" key="2">
    <source>
        <dbReference type="ARBA" id="ARBA00023043"/>
    </source>
</evidence>
<dbReference type="EMBL" id="JAGGCK010000008">
    <property type="protein sequence ID" value="MBO8015389.1"/>
    <property type="molecule type" value="Genomic_DNA"/>
</dbReference>
<evidence type="ECO:0000313" key="4">
    <source>
        <dbReference type="EMBL" id="MBO8015389.1"/>
    </source>
</evidence>
<dbReference type="AlphaFoldDB" id="A0AAW4JUM8"/>
<feature type="repeat" description="ANK" evidence="3">
    <location>
        <begin position="218"/>
        <end position="250"/>
    </location>
</feature>
<protein>
    <submittedName>
        <fullName evidence="4">Ankyrin repeat domain-containing protein</fullName>
    </submittedName>
</protein>
<feature type="repeat" description="ANK" evidence="3">
    <location>
        <begin position="287"/>
        <end position="319"/>
    </location>
</feature>
<evidence type="ECO:0000256" key="1">
    <source>
        <dbReference type="ARBA" id="ARBA00022737"/>
    </source>
</evidence>
<dbReference type="InterPro" id="IPR002110">
    <property type="entry name" value="Ankyrin_rpt"/>
</dbReference>
<dbReference type="RefSeq" id="WP_000089239.1">
    <property type="nucleotide sequence ID" value="NZ_CP043891.1"/>
</dbReference>
<dbReference type="PANTHER" id="PTHR24126">
    <property type="entry name" value="ANKYRIN REPEAT, PH AND SEC7 DOMAIN CONTAINING PROTEIN SECG-RELATED"/>
    <property type="match status" value="1"/>
</dbReference>
<dbReference type="Pfam" id="PF12796">
    <property type="entry name" value="Ank_2"/>
    <property type="match status" value="2"/>
</dbReference>
<organism evidence="4 5">
    <name type="scientific">Leptospira interrogans serovar Icterohaemorrhagiae</name>
    <dbReference type="NCBI Taxonomy" id="90062"/>
    <lineage>
        <taxon>Bacteria</taxon>
        <taxon>Pseudomonadati</taxon>
        <taxon>Spirochaetota</taxon>
        <taxon>Spirochaetia</taxon>
        <taxon>Leptospirales</taxon>
        <taxon>Leptospiraceae</taxon>
        <taxon>Leptospira</taxon>
    </lineage>
</organism>
<dbReference type="PROSITE" id="PS50297">
    <property type="entry name" value="ANK_REP_REGION"/>
    <property type="match status" value="5"/>
</dbReference>
<feature type="repeat" description="ANK" evidence="3">
    <location>
        <begin position="185"/>
        <end position="217"/>
    </location>
</feature>
<keyword evidence="2 3" id="KW-0040">ANK repeat</keyword>
<dbReference type="InterPro" id="IPR036770">
    <property type="entry name" value="Ankyrin_rpt-contain_sf"/>
</dbReference>
<dbReference type="Gene3D" id="1.25.40.20">
    <property type="entry name" value="Ankyrin repeat-containing domain"/>
    <property type="match status" value="3"/>
</dbReference>
<dbReference type="PRINTS" id="PR01415">
    <property type="entry name" value="ANKYRIN"/>
</dbReference>
<feature type="repeat" description="ANK" evidence="3">
    <location>
        <begin position="103"/>
        <end position="135"/>
    </location>
</feature>
<feature type="repeat" description="ANK" evidence="3">
    <location>
        <begin position="322"/>
        <end position="354"/>
    </location>
</feature>
<dbReference type="GeneID" id="61141573"/>
<dbReference type="PANTHER" id="PTHR24126:SF14">
    <property type="entry name" value="ANK_REP_REGION DOMAIN-CONTAINING PROTEIN"/>
    <property type="match status" value="1"/>
</dbReference>
<dbReference type="Proteomes" id="UP000670463">
    <property type="component" value="Unassembled WGS sequence"/>
</dbReference>
<reference evidence="4" key="1">
    <citation type="submission" date="2021-03" db="EMBL/GenBank/DDBJ databases">
        <title>Comparative genomic analysis of European sttrains of Leptospira interrogans serovars Copenhageni and Icterohaemorrhagiae.</title>
        <authorList>
            <person name="Arent Z."/>
            <person name="Gurgul A."/>
            <person name="Jasielczuk I."/>
            <person name="Pardyak L."/>
        </authorList>
    </citation>
    <scope>NUCLEOTIDE SEQUENCE</scope>
    <source>
        <strain evidence="4">X240</strain>
    </source>
</reference>
<feature type="repeat" description="ANK" evidence="3">
    <location>
        <begin position="251"/>
        <end position="285"/>
    </location>
</feature>
<keyword evidence="1" id="KW-0677">Repeat</keyword>
<name>A0AAW4JUM8_LEPIR</name>
<comment type="caution">
    <text evidence="4">The sequence shown here is derived from an EMBL/GenBank/DDBJ whole genome shotgun (WGS) entry which is preliminary data.</text>
</comment>